<evidence type="ECO:0000256" key="6">
    <source>
        <dbReference type="ARBA" id="ARBA00022927"/>
    </source>
</evidence>
<feature type="domain" description="Helicase C-terminal" evidence="11">
    <location>
        <begin position="464"/>
        <end position="616"/>
    </location>
</feature>
<keyword evidence="9" id="KW-0472">Membrane</keyword>
<comment type="caution">
    <text evidence="13">The sequence shown here is derived from an EMBL/GenBank/DDBJ whole genome shotgun (WGS) entry which is preliminary data.</text>
</comment>
<dbReference type="GO" id="GO:0005524">
    <property type="term" value="F:ATP binding"/>
    <property type="evidence" value="ECO:0007669"/>
    <property type="project" value="UniProtKB-KW"/>
</dbReference>
<protein>
    <submittedName>
        <fullName evidence="13">Prepilin peptidase</fullName>
    </submittedName>
</protein>
<dbReference type="InterPro" id="IPR014018">
    <property type="entry name" value="SecA_motor_DEAD"/>
</dbReference>
<dbReference type="SMART" id="SM00957">
    <property type="entry name" value="SecA_DEAD"/>
    <property type="match status" value="1"/>
</dbReference>
<evidence type="ECO:0000313" key="13">
    <source>
        <dbReference type="EMBL" id="NWK55878.1"/>
    </source>
</evidence>
<dbReference type="GO" id="GO:0031522">
    <property type="term" value="C:cell envelope Sec protein transport complex"/>
    <property type="evidence" value="ECO:0007669"/>
    <property type="project" value="TreeGrafter"/>
</dbReference>
<dbReference type="AlphaFoldDB" id="A0A851GDP0"/>
<dbReference type="GO" id="GO:0005886">
    <property type="term" value="C:plasma membrane"/>
    <property type="evidence" value="ECO:0007669"/>
    <property type="project" value="TreeGrafter"/>
</dbReference>
<dbReference type="FunFam" id="3.40.50.300:FF:000429">
    <property type="entry name" value="Preprotein translocase subunit SecA"/>
    <property type="match status" value="1"/>
</dbReference>
<dbReference type="InterPro" id="IPR001650">
    <property type="entry name" value="Helicase_C-like"/>
</dbReference>
<dbReference type="GO" id="GO:0006886">
    <property type="term" value="P:intracellular protein transport"/>
    <property type="evidence" value="ECO:0007669"/>
    <property type="project" value="InterPro"/>
</dbReference>
<dbReference type="GO" id="GO:0006605">
    <property type="term" value="P:protein targeting"/>
    <property type="evidence" value="ECO:0007669"/>
    <property type="project" value="InterPro"/>
</dbReference>
<feature type="domain" description="Helicase ATP-binding" evidence="10">
    <location>
        <begin position="111"/>
        <end position="268"/>
    </location>
</feature>
<dbReference type="SMART" id="SM00958">
    <property type="entry name" value="SecA_PP_bind"/>
    <property type="match status" value="1"/>
</dbReference>
<evidence type="ECO:0000256" key="3">
    <source>
        <dbReference type="ARBA" id="ARBA00022490"/>
    </source>
</evidence>
<dbReference type="InterPro" id="IPR011130">
    <property type="entry name" value="SecA_preprotein_X-link_dom"/>
</dbReference>
<evidence type="ECO:0000256" key="4">
    <source>
        <dbReference type="ARBA" id="ARBA00022741"/>
    </source>
</evidence>
<dbReference type="PROSITE" id="PS01312">
    <property type="entry name" value="SECA"/>
    <property type="match status" value="1"/>
</dbReference>
<evidence type="ECO:0000256" key="1">
    <source>
        <dbReference type="ARBA" id="ARBA00022448"/>
    </source>
</evidence>
<dbReference type="Gene3D" id="3.40.50.300">
    <property type="entry name" value="P-loop containing nucleotide triphosphate hydrolases"/>
    <property type="match status" value="2"/>
</dbReference>
<dbReference type="SUPFAM" id="SSF52540">
    <property type="entry name" value="P-loop containing nucleoside triphosphate hydrolases"/>
    <property type="match status" value="2"/>
</dbReference>
<sequence length="660" mass="74613">MPIDAPSRFERSFFQQKASPDLKGLDYLAKRTLGKWKRRKSILRPWWSIVDRAVILRENLEELSNGELNRRVNDTHLDVTHADAPDAEALALICEIARRELGLTPYPVQMLSALALIHGYLAEIDTGEGKTLSIALAAAFESWKGEPVHVVTANDYLAERDARTMQRFYLRLGISVAAVTGETPPDQRRLGYQAHITYTTAKEVAADYLRDRLQLGEWERSGERQHMRKFVNAPGSGVRLTQRGLFRALIDEADNGLIDEAVTPLLISQKIESEELQGACVAAWRIAEFLREESDYEVVRGRREVTLTADGEEKALDQDDFPDVPLWRCPQRRKQMILLALEAREFFVLGTQYIIEDGKVVIVDESTGRPMPDRSWKLGLHQIMEAKEGVEVTHPSTTIAQISFQTFFKKYRRLSGATGTAREIADEIWVTYGIPTIRIPRHLPNIATRKAPCFYLTESDKEDALLKEIIRCHEAGQPVLVGTRTVTSSERLGRKLSLREIDHVILNATRISQESGIVAKAGGRGRVTIATNMAGRGTDIELGYGVEKIGGLHVIATEPHEARRVDRQLFGRSGRQGDPGSVSRHYAMDDTLFETFLPKWVQRLMQAPADQETGRMKLPRCCHLALIYVQRRAEKLAAFRRKQVSENDRQQRMSLGFARD</sequence>
<evidence type="ECO:0000256" key="7">
    <source>
        <dbReference type="ARBA" id="ARBA00022967"/>
    </source>
</evidence>
<dbReference type="PROSITE" id="PS51194">
    <property type="entry name" value="HELICASE_CTER"/>
    <property type="match status" value="1"/>
</dbReference>
<keyword evidence="2" id="KW-1003">Cell membrane</keyword>
<dbReference type="InterPro" id="IPR036670">
    <property type="entry name" value="SecA_X-link_sf"/>
</dbReference>
<keyword evidence="1" id="KW-0813">Transport</keyword>
<dbReference type="PANTHER" id="PTHR30612:SF0">
    <property type="entry name" value="CHLOROPLAST PROTEIN-TRANSPORTING ATPASE"/>
    <property type="match status" value="1"/>
</dbReference>
<dbReference type="Proteomes" id="UP000557872">
    <property type="component" value="Unassembled WGS sequence"/>
</dbReference>
<dbReference type="Pfam" id="PF01043">
    <property type="entry name" value="SecA_PP_bind"/>
    <property type="match status" value="1"/>
</dbReference>
<dbReference type="InterPro" id="IPR014001">
    <property type="entry name" value="Helicase_ATP-bd"/>
</dbReference>
<gene>
    <name evidence="13" type="ORF">HW115_09665</name>
</gene>
<dbReference type="PRINTS" id="PR00906">
    <property type="entry name" value="SECA"/>
</dbReference>
<keyword evidence="6" id="KW-0653">Protein transport</keyword>
<dbReference type="SUPFAM" id="SSF81767">
    <property type="entry name" value="Pre-protein crosslinking domain of SecA"/>
    <property type="match status" value="1"/>
</dbReference>
<dbReference type="GO" id="GO:0043952">
    <property type="term" value="P:protein transport by the Sec complex"/>
    <property type="evidence" value="ECO:0007669"/>
    <property type="project" value="TreeGrafter"/>
</dbReference>
<feature type="domain" description="SecA family profile" evidence="12">
    <location>
        <begin position="28"/>
        <end position="617"/>
    </location>
</feature>
<dbReference type="InterPro" id="IPR044722">
    <property type="entry name" value="SecA_SF2_C"/>
</dbReference>
<keyword evidence="14" id="KW-1185">Reference proteome</keyword>
<keyword evidence="8" id="KW-0811">Translocation</keyword>
<dbReference type="InterPro" id="IPR000185">
    <property type="entry name" value="SecA"/>
</dbReference>
<dbReference type="InterPro" id="IPR027417">
    <property type="entry name" value="P-loop_NTPase"/>
</dbReference>
<dbReference type="PROSITE" id="PS51196">
    <property type="entry name" value="SECA_MOTOR_DEAD"/>
    <property type="match status" value="1"/>
</dbReference>
<dbReference type="GO" id="GO:0005829">
    <property type="term" value="C:cytosol"/>
    <property type="evidence" value="ECO:0007669"/>
    <property type="project" value="TreeGrafter"/>
</dbReference>
<reference evidence="13 14" key="1">
    <citation type="submission" date="2020-07" db="EMBL/GenBank/DDBJ databases">
        <title>Roseicoccus Jingziensis gen. nov., sp. nov., isolated from coastal seawater.</title>
        <authorList>
            <person name="Feng X."/>
        </authorList>
    </citation>
    <scope>NUCLEOTIDE SEQUENCE [LARGE SCALE GENOMIC DNA]</scope>
    <source>
        <strain evidence="13 14">N1E253</strain>
    </source>
</reference>
<accession>A0A851GDP0</accession>
<dbReference type="PROSITE" id="PS51192">
    <property type="entry name" value="HELICASE_ATP_BIND_1"/>
    <property type="match status" value="1"/>
</dbReference>
<dbReference type="Pfam" id="PF21090">
    <property type="entry name" value="P-loop_SecA"/>
    <property type="match status" value="2"/>
</dbReference>
<evidence type="ECO:0000259" key="11">
    <source>
        <dbReference type="PROSITE" id="PS51194"/>
    </source>
</evidence>
<name>A0A851GDP0_9BACT</name>
<keyword evidence="4" id="KW-0547">Nucleotide-binding</keyword>
<dbReference type="Pfam" id="PF07517">
    <property type="entry name" value="SecA_DEAD"/>
    <property type="match status" value="1"/>
</dbReference>
<evidence type="ECO:0000259" key="10">
    <source>
        <dbReference type="PROSITE" id="PS51192"/>
    </source>
</evidence>
<dbReference type="PANTHER" id="PTHR30612">
    <property type="entry name" value="SECA INNER MEMBRANE COMPONENT OF SEC PROTEIN SECRETION SYSTEM"/>
    <property type="match status" value="1"/>
</dbReference>
<proteinExistence type="predicted"/>
<dbReference type="GO" id="GO:0017038">
    <property type="term" value="P:protein import"/>
    <property type="evidence" value="ECO:0007669"/>
    <property type="project" value="InterPro"/>
</dbReference>
<evidence type="ECO:0000256" key="2">
    <source>
        <dbReference type="ARBA" id="ARBA00022475"/>
    </source>
</evidence>
<evidence type="ECO:0000313" key="14">
    <source>
        <dbReference type="Proteomes" id="UP000557872"/>
    </source>
</evidence>
<evidence type="ECO:0000259" key="12">
    <source>
        <dbReference type="PROSITE" id="PS51196"/>
    </source>
</evidence>
<dbReference type="CDD" id="cd17928">
    <property type="entry name" value="DEXDc_SecA"/>
    <property type="match status" value="1"/>
</dbReference>
<keyword evidence="3" id="KW-0963">Cytoplasm</keyword>
<keyword evidence="7" id="KW-1278">Translocase</keyword>
<dbReference type="EMBL" id="JACBAZ010000003">
    <property type="protein sequence ID" value="NWK55878.1"/>
    <property type="molecule type" value="Genomic_DNA"/>
</dbReference>
<keyword evidence="5" id="KW-0067">ATP-binding</keyword>
<evidence type="ECO:0000256" key="9">
    <source>
        <dbReference type="ARBA" id="ARBA00023136"/>
    </source>
</evidence>
<dbReference type="InterPro" id="IPR011115">
    <property type="entry name" value="SecA_DEAD"/>
</dbReference>
<dbReference type="CDD" id="cd18803">
    <property type="entry name" value="SF2_C_secA"/>
    <property type="match status" value="1"/>
</dbReference>
<evidence type="ECO:0000256" key="8">
    <source>
        <dbReference type="ARBA" id="ARBA00023010"/>
    </source>
</evidence>
<dbReference type="InterPro" id="IPR020937">
    <property type="entry name" value="SecA_CS"/>
</dbReference>
<organism evidence="13 14">
    <name type="scientific">Oceaniferula marina</name>
    <dbReference type="NCBI Taxonomy" id="2748318"/>
    <lineage>
        <taxon>Bacteria</taxon>
        <taxon>Pseudomonadati</taxon>
        <taxon>Verrucomicrobiota</taxon>
        <taxon>Verrucomicrobiia</taxon>
        <taxon>Verrucomicrobiales</taxon>
        <taxon>Verrucomicrobiaceae</taxon>
        <taxon>Oceaniferula</taxon>
    </lineage>
</organism>
<dbReference type="RefSeq" id="WP_178932415.1">
    <property type="nucleotide sequence ID" value="NZ_JACBAZ010000003.1"/>
</dbReference>
<dbReference type="Gene3D" id="3.90.1440.10">
    <property type="entry name" value="SecA, preprotein cross-linking domain"/>
    <property type="match status" value="1"/>
</dbReference>
<evidence type="ECO:0000256" key="5">
    <source>
        <dbReference type="ARBA" id="ARBA00022840"/>
    </source>
</evidence>